<protein>
    <submittedName>
        <fullName evidence="1">Uncharacterized protein</fullName>
    </submittedName>
</protein>
<evidence type="ECO:0000313" key="1">
    <source>
        <dbReference type="EMBL" id="AJG17556.1"/>
    </source>
</evidence>
<proteinExistence type="predicted"/>
<name>A0A0C4YAM1_9BURK</name>
<dbReference type="KEGG" id="cbw:RR42_m0141"/>
<gene>
    <name evidence="1" type="ORF">RR42_m0141</name>
</gene>
<dbReference type="Proteomes" id="UP000031843">
    <property type="component" value="Chromosome main"/>
</dbReference>
<evidence type="ECO:0000313" key="2">
    <source>
        <dbReference type="Proteomes" id="UP000031843"/>
    </source>
</evidence>
<organism evidence="1 2">
    <name type="scientific">Cupriavidus basilensis</name>
    <dbReference type="NCBI Taxonomy" id="68895"/>
    <lineage>
        <taxon>Bacteria</taxon>
        <taxon>Pseudomonadati</taxon>
        <taxon>Pseudomonadota</taxon>
        <taxon>Betaproteobacteria</taxon>
        <taxon>Burkholderiales</taxon>
        <taxon>Burkholderiaceae</taxon>
        <taxon>Cupriavidus</taxon>
    </lineage>
</organism>
<accession>A0A0C4YAM1</accession>
<keyword evidence="2" id="KW-1185">Reference proteome</keyword>
<dbReference type="EMBL" id="CP010536">
    <property type="protein sequence ID" value="AJG17556.1"/>
    <property type="molecule type" value="Genomic_DNA"/>
</dbReference>
<reference evidence="1 2" key="1">
    <citation type="journal article" date="2015" name="Genome Announc.">
        <title>Complete Genome Sequence of Cupriavidus basilensis 4G11, Isolated from the Oak Ridge Field Research Center Site.</title>
        <authorList>
            <person name="Ray J."/>
            <person name="Waters R.J."/>
            <person name="Skerker J.M."/>
            <person name="Kuehl J.V."/>
            <person name="Price M.N."/>
            <person name="Huang J."/>
            <person name="Chakraborty R."/>
            <person name="Arkin A.P."/>
            <person name="Deutschbauer A."/>
        </authorList>
    </citation>
    <scope>NUCLEOTIDE SEQUENCE [LARGE SCALE GENOMIC DNA]</scope>
    <source>
        <strain evidence="1">4G11</strain>
    </source>
</reference>
<sequence length="44" mass="5035">MRLNPHDAQFMGEYRAFPCFYSCEKERYALLCTKSGDAASLLCP</sequence>
<dbReference type="AlphaFoldDB" id="A0A0C4YAM1"/>